<keyword evidence="3" id="KW-1185">Reference proteome</keyword>
<dbReference type="Proteomes" id="UP001558474">
    <property type="component" value="Unassembled WGS sequence"/>
</dbReference>
<evidence type="ECO:0000313" key="2">
    <source>
        <dbReference type="EMBL" id="MEX3738709.1"/>
    </source>
</evidence>
<sequence length="546" mass="60162">MIRSLPLRVAPQPRESLTSWLCAYAQRNDVTWRQMLTATGLHRRPGDMEYIGWACRLHGHEIDALSGATGIESDVLQAMTLDHFAPLGLCIVRRPTRTRRGALNRTTCLKRFCPQCLRENRGRWQLAWSLEWTFACVRHRRLLVDTCPRCLRPPMRPAPLTDKVPNLTCCTQSADRHGQTICGADLSAHIPDLASPEVIAAQQVINEVVAGDTAPFTVYDPATVTPAHAVADLRALAGDIAQTRCRRTDATRIASVADSFATAAHVLQAPDISTAAARLREHIASSAVIAVSRRAGLALDTSTRHALAGAIELGALDTDLPIVDALRYRTCTAAPRTPRRPAAALATLTRALPTLLWPAWATYILDEGHEVDSAQRAALACLAAHVGTDTPTPTIVTMLGNSTADFTELFTAMRALRQRPDRADILNRVIALADQLSSTPTEIDYHRRRRLDYTDLLANIENRHGHRDPLRCIAFEHLSGLPRAYAPWFRDTQSFAQMCRVLESDQALSEPAVTEGIGEFLQHRRIEEPIIAVPALPRRIAGRCAP</sequence>
<organism evidence="2 3">
    <name type="scientific">Mycolicibacterium porcinum</name>
    <dbReference type="NCBI Taxonomy" id="39693"/>
    <lineage>
        <taxon>Bacteria</taxon>
        <taxon>Bacillati</taxon>
        <taxon>Actinomycetota</taxon>
        <taxon>Actinomycetes</taxon>
        <taxon>Mycobacteriales</taxon>
        <taxon>Mycobacteriaceae</taxon>
        <taxon>Mycolicibacterium</taxon>
    </lineage>
</organism>
<evidence type="ECO:0000259" key="1">
    <source>
        <dbReference type="Pfam" id="PF06527"/>
    </source>
</evidence>
<dbReference type="InterPro" id="IPR009492">
    <property type="entry name" value="TniQ"/>
</dbReference>
<accession>A0ABV3VBB6</accession>
<gene>
    <name evidence="2" type="ORF">ABFW12_10745</name>
</gene>
<evidence type="ECO:0000313" key="3">
    <source>
        <dbReference type="Proteomes" id="UP001558474"/>
    </source>
</evidence>
<dbReference type="RefSeq" id="WP_272871816.1">
    <property type="nucleotide sequence ID" value="NZ_JBDLOU010000017.1"/>
</dbReference>
<dbReference type="Pfam" id="PF06527">
    <property type="entry name" value="TniQ"/>
    <property type="match status" value="1"/>
</dbReference>
<comment type="caution">
    <text evidence="2">The sequence shown here is derived from an EMBL/GenBank/DDBJ whole genome shotgun (WGS) entry which is preliminary data.</text>
</comment>
<protein>
    <submittedName>
        <fullName evidence="2">TniQ family protein</fullName>
    </submittedName>
</protein>
<dbReference type="EMBL" id="JBDLOU010000017">
    <property type="protein sequence ID" value="MEX3738709.1"/>
    <property type="molecule type" value="Genomic_DNA"/>
</dbReference>
<feature type="domain" description="TniQ" evidence="1">
    <location>
        <begin position="6"/>
        <end position="143"/>
    </location>
</feature>
<reference evidence="2 3" key="1">
    <citation type="submission" date="2024-04" db="EMBL/GenBank/DDBJ databases">
        <title>Genomic Markers of Mycobacteria.</title>
        <authorList>
            <person name="Soliman M.S."/>
            <person name="Elkholy A."/>
            <person name="Soliman N.S."/>
            <person name="Abbas A."/>
            <person name="Khayrat S."/>
            <person name="Shawky S."/>
        </authorList>
    </citation>
    <scope>NUCLEOTIDE SEQUENCE [LARGE SCALE GENOMIC DNA]</scope>
    <source>
        <strain evidence="2 3">Egy-CU-AM5</strain>
    </source>
</reference>
<proteinExistence type="predicted"/>
<name>A0ABV3VBB6_9MYCO</name>